<reference evidence="3" key="1">
    <citation type="submission" date="2021-03" db="EMBL/GenBank/DDBJ databases">
        <authorList>
            <person name="Tagirdzhanova G."/>
        </authorList>
    </citation>
    <scope>NUCLEOTIDE SEQUENCE</scope>
</reference>
<proteinExistence type="predicted"/>
<dbReference type="PANTHER" id="PTHR13136">
    <property type="entry name" value="TESTIS DEVELOPMENT PROTEIN PRTD"/>
    <property type="match status" value="1"/>
</dbReference>
<sequence length="288" mass="31660">MLEEGQAKLAQRSLQVPFPPKPPIQCVYTTKDASDVAGTDVALIFTHGAGGTLQSDAIANFTHGFASHSRQSSILCFQGNMNLKSRVKMFSEVIASDLNVKIPRCLGGRSMGARAAVIAVTKNSSHLVLVSYPLHTAKETRDQLLLDLPASIKVIFVCGDRDEMCDLERLEEVRRKMSCKTWRVVVQDADHGMNVKPKAGTQEVGKKSGEVVAMWLKASDANLREGKIVWNADEETAQWSGWLLNDDAQIRPSSGIVVKRTSGGKRKRDSTVHDLETRLTRSSKRCQA</sequence>
<keyword evidence="4" id="KW-1185">Reference proteome</keyword>
<name>A0A8H3PEK9_9LECA</name>
<dbReference type="Gene3D" id="3.40.50.1820">
    <property type="entry name" value="alpha/beta hydrolase"/>
    <property type="match status" value="1"/>
</dbReference>
<evidence type="ECO:0000313" key="4">
    <source>
        <dbReference type="Proteomes" id="UP000664203"/>
    </source>
</evidence>
<dbReference type="InterPro" id="IPR029058">
    <property type="entry name" value="AB_hydrolase_fold"/>
</dbReference>
<protein>
    <recommendedName>
        <fullName evidence="2">KANL3/Tex30 alpha/beta hydrolase-like domain-containing protein</fullName>
    </recommendedName>
</protein>
<feature type="region of interest" description="Disordered" evidence="1">
    <location>
        <begin position="255"/>
        <end position="288"/>
    </location>
</feature>
<dbReference type="OrthoDB" id="6415022at2759"/>
<dbReference type="InterPro" id="IPR046879">
    <property type="entry name" value="KANL3/Tex30_Abhydrolase"/>
</dbReference>
<dbReference type="PANTHER" id="PTHR13136:SF11">
    <property type="entry name" value="TESTIS-EXPRESSED PROTEIN 30"/>
    <property type="match status" value="1"/>
</dbReference>
<accession>A0A8H3PEK9</accession>
<dbReference type="AlphaFoldDB" id="A0A8H3PEK9"/>
<dbReference type="InterPro" id="IPR026555">
    <property type="entry name" value="NSL3/Tex30"/>
</dbReference>
<evidence type="ECO:0000259" key="2">
    <source>
        <dbReference type="Pfam" id="PF20408"/>
    </source>
</evidence>
<evidence type="ECO:0000256" key="1">
    <source>
        <dbReference type="SAM" id="MobiDB-lite"/>
    </source>
</evidence>
<comment type="caution">
    <text evidence="3">The sequence shown here is derived from an EMBL/GenBank/DDBJ whole genome shotgun (WGS) entry which is preliminary data.</text>
</comment>
<dbReference type="EMBL" id="CAJPDR010000539">
    <property type="protein sequence ID" value="CAF9939167.1"/>
    <property type="molecule type" value="Genomic_DNA"/>
</dbReference>
<feature type="compositionally biased region" description="Basic and acidic residues" evidence="1">
    <location>
        <begin position="269"/>
        <end position="279"/>
    </location>
</feature>
<dbReference type="Proteomes" id="UP000664203">
    <property type="component" value="Unassembled WGS sequence"/>
</dbReference>
<feature type="domain" description="KANL3/Tex30 alpha/beta hydrolase-like" evidence="2">
    <location>
        <begin position="41"/>
        <end position="203"/>
    </location>
</feature>
<evidence type="ECO:0000313" key="3">
    <source>
        <dbReference type="EMBL" id="CAF9939167.1"/>
    </source>
</evidence>
<dbReference type="SUPFAM" id="SSF53474">
    <property type="entry name" value="alpha/beta-Hydrolases"/>
    <property type="match status" value="1"/>
</dbReference>
<organism evidence="3 4">
    <name type="scientific">Alectoria fallacina</name>
    <dbReference type="NCBI Taxonomy" id="1903189"/>
    <lineage>
        <taxon>Eukaryota</taxon>
        <taxon>Fungi</taxon>
        <taxon>Dikarya</taxon>
        <taxon>Ascomycota</taxon>
        <taxon>Pezizomycotina</taxon>
        <taxon>Lecanoromycetes</taxon>
        <taxon>OSLEUM clade</taxon>
        <taxon>Lecanoromycetidae</taxon>
        <taxon>Lecanorales</taxon>
        <taxon>Lecanorineae</taxon>
        <taxon>Parmeliaceae</taxon>
        <taxon>Alectoria</taxon>
    </lineage>
</organism>
<dbReference type="Pfam" id="PF20408">
    <property type="entry name" value="Abhydrolase_11"/>
    <property type="match status" value="1"/>
</dbReference>
<gene>
    <name evidence="3" type="ORF">ALECFALPRED_007998</name>
</gene>